<dbReference type="KEGG" id="mts:MTES_0080"/>
<dbReference type="GO" id="GO:0032259">
    <property type="term" value="P:methylation"/>
    <property type="evidence" value="ECO:0007669"/>
    <property type="project" value="UniProtKB-KW"/>
</dbReference>
<dbReference type="eggNOG" id="ENOG5033YYD">
    <property type="taxonomic scope" value="Bacteria"/>
</dbReference>
<dbReference type="EMBL" id="AP012052">
    <property type="protein sequence ID" value="BAJ73044.1"/>
    <property type="molecule type" value="Genomic_DNA"/>
</dbReference>
<dbReference type="STRING" id="979556.MTES_0080"/>
<dbReference type="AlphaFoldDB" id="E8N824"/>
<sequence length="161" mass="17535">MFVRVRDGDLLDADRVGLADFLSRAGLDLPDDSGELSRRSDSAPLAFDGRSTDLQLDDLSQEGPVTGRIDHATLGPEEAEFIFRLCVAGKMMVVNPQGSPMYIVPGDTHAREELPDPDDAVWVRTSAELAHVLGSSFEDLSSFRDRVLERPGPDAEGEPAR</sequence>
<evidence type="ECO:0000313" key="2">
    <source>
        <dbReference type="Proteomes" id="UP000008975"/>
    </source>
</evidence>
<proteinExistence type="predicted"/>
<dbReference type="GO" id="GO:0008168">
    <property type="term" value="F:methyltransferase activity"/>
    <property type="evidence" value="ECO:0007669"/>
    <property type="project" value="UniProtKB-KW"/>
</dbReference>
<evidence type="ECO:0000313" key="1">
    <source>
        <dbReference type="EMBL" id="BAJ73044.1"/>
    </source>
</evidence>
<protein>
    <submittedName>
        <fullName evidence="1">Predicted tRNA(5-methylaminomethyl-2-thiouridylate) methyltransferase</fullName>
    </submittedName>
</protein>
<accession>E8N824</accession>
<name>E8N824_MICTS</name>
<reference evidence="1 2" key="1">
    <citation type="journal article" date="2011" name="J. Bacteriol.">
        <title>Genome sequence of Microbacterium testaceum StLB037, an N-acylhomoserine lactone-degrading bacterium isolated from potato leaves.</title>
        <authorList>
            <person name="Morohoshi T."/>
            <person name="Wang W.-Z."/>
            <person name="Someya N."/>
            <person name="Ikeda T."/>
        </authorList>
    </citation>
    <scope>NUCLEOTIDE SEQUENCE [LARGE SCALE GENOMIC DNA]</scope>
    <source>
        <strain evidence="1 2">StLB037</strain>
    </source>
</reference>
<keyword evidence="1" id="KW-0808">Transferase</keyword>
<dbReference type="HOGENOM" id="CLU_1607312_0_0_11"/>
<dbReference type="Proteomes" id="UP000008975">
    <property type="component" value="Chromosome"/>
</dbReference>
<keyword evidence="1" id="KW-0489">Methyltransferase</keyword>
<organism evidence="1 2">
    <name type="scientific">Microbacterium testaceum (strain StLB037)</name>
    <dbReference type="NCBI Taxonomy" id="979556"/>
    <lineage>
        <taxon>Bacteria</taxon>
        <taxon>Bacillati</taxon>
        <taxon>Actinomycetota</taxon>
        <taxon>Actinomycetes</taxon>
        <taxon>Micrococcales</taxon>
        <taxon>Microbacteriaceae</taxon>
        <taxon>Microbacterium</taxon>
    </lineage>
</organism>
<reference key="2">
    <citation type="submission" date="2011-02" db="EMBL/GenBank/DDBJ databases">
        <title>Genome sequence of Microbacterium testaceum StLB037.</title>
        <authorList>
            <person name="Morohoshi T."/>
            <person name="Wang W.Z."/>
            <person name="Someya N."/>
            <person name="Ikeda T."/>
        </authorList>
    </citation>
    <scope>NUCLEOTIDE SEQUENCE</scope>
    <source>
        <strain>StLB037</strain>
    </source>
</reference>
<gene>
    <name evidence="1" type="ordered locus">MTES_0080</name>
</gene>